<dbReference type="Pfam" id="PF13487">
    <property type="entry name" value="HD_5"/>
    <property type="match status" value="1"/>
</dbReference>
<accession>A0ABT6TVN2</accession>
<dbReference type="InterPro" id="IPR003607">
    <property type="entry name" value="HD/PDEase_dom"/>
</dbReference>
<dbReference type="InterPro" id="IPR052020">
    <property type="entry name" value="Cyclic_di-GMP/3'3'-cGAMP_PDE"/>
</dbReference>
<dbReference type="PANTHER" id="PTHR45228">
    <property type="entry name" value="CYCLIC DI-GMP PHOSPHODIESTERASE TM_0186-RELATED"/>
    <property type="match status" value="1"/>
</dbReference>
<dbReference type="Gene3D" id="1.10.3210.10">
    <property type="entry name" value="Hypothetical protein af1432"/>
    <property type="match status" value="1"/>
</dbReference>
<keyword evidence="1" id="KW-0812">Transmembrane</keyword>
<dbReference type="CDD" id="cd00077">
    <property type="entry name" value="HDc"/>
    <property type="match status" value="1"/>
</dbReference>
<dbReference type="Proteomes" id="UP001161691">
    <property type="component" value="Unassembled WGS sequence"/>
</dbReference>
<sequence length="371" mass="40818">MRLHKLVTLPVHRMILALAGCMQSLAALAGFADAAVRRDGESLTYAVVSACLAVLAWSAYYGLGLGGRDGRTVRLVALLLVTLLAVASAAYVPPWPWPSWVPLVFLPVAASLLTNAKAYAVYVLFFLPSFAAAACMGWPAAAIETGDSVLTAVSRISLVAGSTVLGAIVLAAHGQRERHAEARALRQQRQQLVNMLQCFIPVGERKTQTSRAEIERMSALMKALYAECGGAGRQDWEIELLSLMHFVSRVKLPDYMFEKEGKLTGFELEVVKEHCFMAKELCEGVPGFAEIQNAFLYHHERVDGTGYPYRLKADRIPMLSQMLGLAEVYLAMTTERSYRRAMSRTEAYEEIRKLSGTAFRPDLVEALGRTL</sequence>
<keyword evidence="1" id="KW-1133">Transmembrane helix</keyword>
<dbReference type="InterPro" id="IPR037522">
    <property type="entry name" value="HD_GYP_dom"/>
</dbReference>
<feature type="transmembrane region" description="Helical" evidence="1">
    <location>
        <begin position="44"/>
        <end position="63"/>
    </location>
</feature>
<evidence type="ECO:0000313" key="5">
    <source>
        <dbReference type="Proteomes" id="UP001161691"/>
    </source>
</evidence>
<dbReference type="EMBL" id="JAGRPV010000001">
    <property type="protein sequence ID" value="MDI4649857.1"/>
    <property type="molecule type" value="Genomic_DNA"/>
</dbReference>
<dbReference type="SUPFAM" id="SSF109604">
    <property type="entry name" value="HD-domain/PDEase-like"/>
    <property type="match status" value="1"/>
</dbReference>
<evidence type="ECO:0000259" key="3">
    <source>
        <dbReference type="PROSITE" id="PS51832"/>
    </source>
</evidence>
<keyword evidence="2" id="KW-0732">Signal</keyword>
<feature type="signal peptide" evidence="2">
    <location>
        <begin position="1"/>
        <end position="29"/>
    </location>
</feature>
<dbReference type="PROSITE" id="PS51832">
    <property type="entry name" value="HD_GYP"/>
    <property type="match status" value="1"/>
</dbReference>
<evidence type="ECO:0000256" key="2">
    <source>
        <dbReference type="SAM" id="SignalP"/>
    </source>
</evidence>
<evidence type="ECO:0000313" key="4">
    <source>
        <dbReference type="EMBL" id="MDI4649857.1"/>
    </source>
</evidence>
<feature type="chain" id="PRO_5045054418" evidence="2">
    <location>
        <begin position="30"/>
        <end position="371"/>
    </location>
</feature>
<keyword evidence="5" id="KW-1185">Reference proteome</keyword>
<feature type="transmembrane region" description="Helical" evidence="1">
    <location>
        <begin position="97"/>
        <end position="114"/>
    </location>
</feature>
<keyword evidence="1" id="KW-0472">Membrane</keyword>
<feature type="transmembrane region" description="Helical" evidence="1">
    <location>
        <begin position="152"/>
        <end position="173"/>
    </location>
</feature>
<dbReference type="RefSeq" id="WP_282912461.1">
    <property type="nucleotide sequence ID" value="NZ_JAGRPV010000001.1"/>
</dbReference>
<name>A0ABT6TVN2_9BACL</name>
<feature type="domain" description="HD-GYP" evidence="3">
    <location>
        <begin position="188"/>
        <end position="371"/>
    </location>
</feature>
<protein>
    <submittedName>
        <fullName evidence="4">HD domain-containing phosphohydrolase</fullName>
    </submittedName>
</protein>
<gene>
    <name evidence="4" type="ORF">KB449_33325</name>
</gene>
<reference evidence="4" key="1">
    <citation type="submission" date="2023-04" db="EMBL/GenBank/DDBJ databases">
        <title>Comparative genomic analysis of Cohnella hashimotonis sp. nov., isolated from the International Space Station.</title>
        <authorList>
            <person name="Venkateswaran K."/>
            <person name="Simpson A."/>
        </authorList>
    </citation>
    <scope>NUCLEOTIDE SEQUENCE</scope>
    <source>
        <strain evidence="4">F6_2S_P_1</strain>
    </source>
</reference>
<organism evidence="4 5">
    <name type="scientific">Cohnella hashimotonis</name>
    <dbReference type="NCBI Taxonomy" id="2826895"/>
    <lineage>
        <taxon>Bacteria</taxon>
        <taxon>Bacillati</taxon>
        <taxon>Bacillota</taxon>
        <taxon>Bacilli</taxon>
        <taxon>Bacillales</taxon>
        <taxon>Paenibacillaceae</taxon>
        <taxon>Cohnella</taxon>
    </lineage>
</organism>
<comment type="caution">
    <text evidence="4">The sequence shown here is derived from an EMBL/GenBank/DDBJ whole genome shotgun (WGS) entry which is preliminary data.</text>
</comment>
<feature type="transmembrane region" description="Helical" evidence="1">
    <location>
        <begin position="75"/>
        <end position="91"/>
    </location>
</feature>
<feature type="transmembrane region" description="Helical" evidence="1">
    <location>
        <begin position="121"/>
        <end position="140"/>
    </location>
</feature>
<proteinExistence type="predicted"/>
<evidence type="ECO:0000256" key="1">
    <source>
        <dbReference type="SAM" id="Phobius"/>
    </source>
</evidence>